<name>A0AAF3F9K4_9BILA</name>
<dbReference type="GO" id="GO:0005737">
    <property type="term" value="C:cytoplasm"/>
    <property type="evidence" value="ECO:0007669"/>
    <property type="project" value="TreeGrafter"/>
</dbReference>
<dbReference type="SUPFAM" id="SSF56112">
    <property type="entry name" value="Protein kinase-like (PK-like)"/>
    <property type="match status" value="1"/>
</dbReference>
<evidence type="ECO:0000313" key="3">
    <source>
        <dbReference type="WBParaSite" id="MBELARI_LOCUS3575"/>
    </source>
</evidence>
<dbReference type="WBParaSite" id="MBELARI_LOCUS3575">
    <property type="protein sequence ID" value="MBELARI_LOCUS3575"/>
    <property type="gene ID" value="MBELARI_LOCUS3575"/>
</dbReference>
<dbReference type="PROSITE" id="PS50011">
    <property type="entry name" value="PROTEIN_KINASE_DOM"/>
    <property type="match status" value="1"/>
</dbReference>
<dbReference type="GO" id="GO:0005634">
    <property type="term" value="C:nucleus"/>
    <property type="evidence" value="ECO:0007669"/>
    <property type="project" value="TreeGrafter"/>
</dbReference>
<feature type="domain" description="Protein kinase" evidence="1">
    <location>
        <begin position="176"/>
        <end position="332"/>
    </location>
</feature>
<dbReference type="InterPro" id="IPR000719">
    <property type="entry name" value="Prot_kinase_dom"/>
</dbReference>
<sequence>MLNNENLLDVSLNDLLNRMIAKNENVTPPNYFSAKECLEHFSLTDANKRYDREFSFDQPKDDKAWRSKNARNKAILWRLLETPTARINFHIEPNGNRQSMPNQRAPIERFKPENYINAFYKSKDESRQDFRIPQGYSQNKTLPNQAHQMHKCLSHPIELQVITHKDYYDTLFAFLYLPCVDIGVNFVGEYNKASPGWKRVACKRYSCEKLDKSLDGYIRLWRELQVCQMTNHKNIAKFYEFFPEWSEQSISHIWLVSERSDMTLKQYYEAVNGKGIDVEKLRIILAQILEALSYLHKKGIMHRAIRPENIGVQENNGRLVLKLFNFGLSREP</sequence>
<dbReference type="CDD" id="cd00180">
    <property type="entry name" value="PKc"/>
    <property type="match status" value="1"/>
</dbReference>
<dbReference type="GO" id="GO:0004674">
    <property type="term" value="F:protein serine/threonine kinase activity"/>
    <property type="evidence" value="ECO:0007669"/>
    <property type="project" value="TreeGrafter"/>
</dbReference>
<dbReference type="Proteomes" id="UP000887575">
    <property type="component" value="Unassembled WGS sequence"/>
</dbReference>
<dbReference type="GO" id="GO:0005524">
    <property type="term" value="F:ATP binding"/>
    <property type="evidence" value="ECO:0007669"/>
    <property type="project" value="InterPro"/>
</dbReference>
<dbReference type="GO" id="GO:0044773">
    <property type="term" value="P:mitotic DNA damage checkpoint signaling"/>
    <property type="evidence" value="ECO:0007669"/>
    <property type="project" value="TreeGrafter"/>
</dbReference>
<accession>A0AAF3F9K4</accession>
<evidence type="ECO:0000313" key="2">
    <source>
        <dbReference type="Proteomes" id="UP000887575"/>
    </source>
</evidence>
<proteinExistence type="predicted"/>
<dbReference type="InterPro" id="IPR011009">
    <property type="entry name" value="Kinase-like_dom_sf"/>
</dbReference>
<dbReference type="Pfam" id="PF00069">
    <property type="entry name" value="Pkinase"/>
    <property type="match status" value="1"/>
</dbReference>
<evidence type="ECO:0000259" key="1">
    <source>
        <dbReference type="PROSITE" id="PS50011"/>
    </source>
</evidence>
<dbReference type="PANTHER" id="PTHR44167">
    <property type="entry name" value="OVARIAN-SPECIFIC SERINE/THREONINE-PROTEIN KINASE LOK-RELATED"/>
    <property type="match status" value="1"/>
</dbReference>
<reference evidence="3" key="1">
    <citation type="submission" date="2024-02" db="UniProtKB">
        <authorList>
            <consortium name="WormBaseParasite"/>
        </authorList>
    </citation>
    <scope>IDENTIFICATION</scope>
</reference>
<organism evidence="2 3">
    <name type="scientific">Mesorhabditis belari</name>
    <dbReference type="NCBI Taxonomy" id="2138241"/>
    <lineage>
        <taxon>Eukaryota</taxon>
        <taxon>Metazoa</taxon>
        <taxon>Ecdysozoa</taxon>
        <taxon>Nematoda</taxon>
        <taxon>Chromadorea</taxon>
        <taxon>Rhabditida</taxon>
        <taxon>Rhabditina</taxon>
        <taxon>Rhabditomorpha</taxon>
        <taxon>Rhabditoidea</taxon>
        <taxon>Rhabditidae</taxon>
        <taxon>Mesorhabditinae</taxon>
        <taxon>Mesorhabditis</taxon>
    </lineage>
</organism>
<dbReference type="Gene3D" id="1.10.510.10">
    <property type="entry name" value="Transferase(Phosphotransferase) domain 1"/>
    <property type="match status" value="1"/>
</dbReference>
<dbReference type="AlphaFoldDB" id="A0AAF3F9K4"/>
<protein>
    <recommendedName>
        <fullName evidence="1">Protein kinase domain-containing protein</fullName>
    </recommendedName>
</protein>
<keyword evidence="2" id="KW-1185">Reference proteome</keyword>
<dbReference type="PANTHER" id="PTHR44167:SF18">
    <property type="entry name" value="PROTEIN KINASE DOMAIN-CONTAINING PROTEIN"/>
    <property type="match status" value="1"/>
</dbReference>